<organism evidence="2 3">
    <name type="scientific">Hibiscus syriacus</name>
    <name type="common">Rose of Sharon</name>
    <dbReference type="NCBI Taxonomy" id="106335"/>
    <lineage>
        <taxon>Eukaryota</taxon>
        <taxon>Viridiplantae</taxon>
        <taxon>Streptophyta</taxon>
        <taxon>Embryophyta</taxon>
        <taxon>Tracheophyta</taxon>
        <taxon>Spermatophyta</taxon>
        <taxon>Magnoliopsida</taxon>
        <taxon>eudicotyledons</taxon>
        <taxon>Gunneridae</taxon>
        <taxon>Pentapetalae</taxon>
        <taxon>rosids</taxon>
        <taxon>malvids</taxon>
        <taxon>Malvales</taxon>
        <taxon>Malvaceae</taxon>
        <taxon>Malvoideae</taxon>
        <taxon>Hibiscus</taxon>
    </lineage>
</organism>
<feature type="compositionally biased region" description="Basic and acidic residues" evidence="1">
    <location>
        <begin position="36"/>
        <end position="45"/>
    </location>
</feature>
<protein>
    <submittedName>
        <fullName evidence="2">Uncharacterized protein</fullName>
    </submittedName>
</protein>
<accession>A0A6A2WYA6</accession>
<evidence type="ECO:0000313" key="3">
    <source>
        <dbReference type="Proteomes" id="UP000436088"/>
    </source>
</evidence>
<dbReference type="AlphaFoldDB" id="A0A6A2WYA6"/>
<proteinExistence type="predicted"/>
<dbReference type="EMBL" id="VEPZ02001731">
    <property type="protein sequence ID" value="KAE8660600.1"/>
    <property type="molecule type" value="Genomic_DNA"/>
</dbReference>
<feature type="compositionally biased region" description="Basic and acidic residues" evidence="1">
    <location>
        <begin position="214"/>
        <end position="230"/>
    </location>
</feature>
<feature type="region of interest" description="Disordered" evidence="1">
    <location>
        <begin position="353"/>
        <end position="384"/>
    </location>
</feature>
<sequence>MNAAGGGGGGIERVVALGGALAVASLVAAFSMNKGGKKDSNKDPDNDTTNVAAPAPALEPANESCAEEDDTSEGMWYTPNEPSSTMHQVSCCTNNGTSNAAVTEIETSELVSTESLITLEENTIESESMEDSSVIQQETLVDDTEEESNEMTGVYGDIQELSEPVGENENNPVDDAHNERLVSLQMEFIEIMVVDEAPHVDAEQPIPQSSSPSKQEEKSSISEGEQHKQEEEENSLMQSSFPPPEAAAVEEEENSQMRPTFSLLGEDDSSKESSFPTEEEEDSTLQSSFSTEAEEDGNGENAAELDEESSEGTRSSSQEPNMEVIWPAEIMTFISSAPKEIDLSHLESEMKAIEDGKPNKGEPYYDSARDNNKETGEPAVMDVRKQHTENRQTWFWLGSTESSMYERIITVLEYSFQGRPKYVLNDDFTGIKSAAEAILLFKIEMPVFWLGSSPSLCCENVTSIQIAALENRGRVSKDEVDEKSEPVLNATAWCLLGPAEFSMVIPLAMKPTPTTAEATKNRVKKRSLKKEETNSLQFGKELGFESNGSIVALISEDYDSRSFGRFSQQRESDNRAGHRTPVAMAIAGHREPRLYSFDETFIGPGNGAVFDESPSYGVWAWGGWNSLELLKRRLGRGPRVSYPRVLSGLLVAVGSLQIQRMEMLKTFCPEVLSSCTIGLMDDSKVLKASCTEGLMDDPKVLKTSCTEGLMDDPKVLKTSCTEGLTDDSKVLKTSCTEGLTDDPKVLKLSKSSQRSYG</sequence>
<feature type="compositionally biased region" description="Low complexity" evidence="1">
    <location>
        <begin position="52"/>
        <end position="61"/>
    </location>
</feature>
<gene>
    <name evidence="2" type="ORF">F3Y22_tig00116951pilonHSYRG00475</name>
</gene>
<feature type="compositionally biased region" description="Basic and acidic residues" evidence="1">
    <location>
        <begin position="367"/>
        <end position="384"/>
    </location>
</feature>
<name>A0A6A2WYA6_HIBSY</name>
<dbReference type="Proteomes" id="UP000436088">
    <property type="component" value="Unassembled WGS sequence"/>
</dbReference>
<evidence type="ECO:0000256" key="1">
    <source>
        <dbReference type="SAM" id="MobiDB-lite"/>
    </source>
</evidence>
<feature type="region of interest" description="Disordered" evidence="1">
    <location>
        <begin position="33"/>
        <end position="73"/>
    </location>
</feature>
<reference evidence="2" key="1">
    <citation type="submission" date="2019-09" db="EMBL/GenBank/DDBJ databases">
        <title>Draft genome information of white flower Hibiscus syriacus.</title>
        <authorList>
            <person name="Kim Y.-M."/>
        </authorList>
    </citation>
    <scope>NUCLEOTIDE SEQUENCE [LARGE SCALE GENOMIC DNA]</scope>
    <source>
        <strain evidence="2">YM2019G1</strain>
    </source>
</reference>
<evidence type="ECO:0000313" key="2">
    <source>
        <dbReference type="EMBL" id="KAE8660600.1"/>
    </source>
</evidence>
<feature type="compositionally biased region" description="Acidic residues" evidence="1">
    <location>
        <begin position="292"/>
        <end position="310"/>
    </location>
</feature>
<feature type="compositionally biased region" description="Low complexity" evidence="1">
    <location>
        <begin position="203"/>
        <end position="213"/>
    </location>
</feature>
<feature type="region of interest" description="Disordered" evidence="1">
    <location>
        <begin position="202"/>
        <end position="322"/>
    </location>
</feature>
<comment type="caution">
    <text evidence="2">The sequence shown here is derived from an EMBL/GenBank/DDBJ whole genome shotgun (WGS) entry which is preliminary data.</text>
</comment>
<keyword evidence="3" id="KW-1185">Reference proteome</keyword>